<reference evidence="2" key="1">
    <citation type="submission" date="2017-05" db="EMBL/GenBank/DDBJ databases">
        <authorList>
            <person name="Ray J."/>
            <person name="Price M."/>
            <person name="Deutschbauer A."/>
        </authorList>
    </citation>
    <scope>NUCLEOTIDE SEQUENCE [LARGE SCALE GENOMIC DNA]</scope>
    <source>
        <strain evidence="2">DSM 19842</strain>
    </source>
</reference>
<dbReference type="AlphaFoldDB" id="A0A1X9YN61"/>
<gene>
    <name evidence="1" type="ORF">CA264_02065</name>
</gene>
<evidence type="ECO:0000313" key="2">
    <source>
        <dbReference type="Proteomes" id="UP000266292"/>
    </source>
</evidence>
<dbReference type="Proteomes" id="UP000266292">
    <property type="component" value="Chromosome"/>
</dbReference>
<sequence>MFILLLYTKVVKIDDCSQSDVGHVAVPASTLAACACAWAEVQYKLKQKAAPVREPPFVWFPPEVWLLLSATGGPAGRVVPFP</sequence>
<organism evidence="1 2">
    <name type="scientific">Pontibacter actiniarum</name>
    <dbReference type="NCBI Taxonomy" id="323450"/>
    <lineage>
        <taxon>Bacteria</taxon>
        <taxon>Pseudomonadati</taxon>
        <taxon>Bacteroidota</taxon>
        <taxon>Cytophagia</taxon>
        <taxon>Cytophagales</taxon>
        <taxon>Hymenobacteraceae</taxon>
        <taxon>Pontibacter</taxon>
    </lineage>
</organism>
<proteinExistence type="predicted"/>
<accession>A0A1X9YN61</accession>
<keyword evidence="2" id="KW-1185">Reference proteome</keyword>
<evidence type="ECO:0000313" key="1">
    <source>
        <dbReference type="EMBL" id="ARS34320.1"/>
    </source>
</evidence>
<name>A0A1X9YN61_9BACT</name>
<dbReference type="KEGG" id="pact:CA264_02065"/>
<protein>
    <submittedName>
        <fullName evidence="1">Uncharacterized protein</fullName>
    </submittedName>
</protein>
<dbReference type="EMBL" id="CP021235">
    <property type="protein sequence ID" value="ARS34320.1"/>
    <property type="molecule type" value="Genomic_DNA"/>
</dbReference>